<reference evidence="2" key="1">
    <citation type="journal article" date="2010" name="Science">
        <title>Signatures of adaptation to obligate biotrophy in the Hyaloperonospora arabidopsidis genome.</title>
        <authorList>
            <person name="Baxter L."/>
            <person name="Tripathy S."/>
            <person name="Ishaque N."/>
            <person name="Boot N."/>
            <person name="Cabral A."/>
            <person name="Kemen E."/>
            <person name="Thines M."/>
            <person name="Ah-Fong A."/>
            <person name="Anderson R."/>
            <person name="Badejoko W."/>
            <person name="Bittner-Eddy P."/>
            <person name="Boore J.L."/>
            <person name="Chibucos M.C."/>
            <person name="Coates M."/>
            <person name="Dehal P."/>
            <person name="Delehaunty K."/>
            <person name="Dong S."/>
            <person name="Downton P."/>
            <person name="Dumas B."/>
            <person name="Fabro G."/>
            <person name="Fronick C."/>
            <person name="Fuerstenberg S.I."/>
            <person name="Fulton L."/>
            <person name="Gaulin E."/>
            <person name="Govers F."/>
            <person name="Hughes L."/>
            <person name="Humphray S."/>
            <person name="Jiang R.H."/>
            <person name="Judelson H."/>
            <person name="Kamoun S."/>
            <person name="Kyung K."/>
            <person name="Meijer H."/>
            <person name="Minx P."/>
            <person name="Morris P."/>
            <person name="Nelson J."/>
            <person name="Phuntumart V."/>
            <person name="Qutob D."/>
            <person name="Rehmany A."/>
            <person name="Rougon-Cardoso A."/>
            <person name="Ryden P."/>
            <person name="Torto-Alalibo T."/>
            <person name="Studholme D."/>
            <person name="Wang Y."/>
            <person name="Win J."/>
            <person name="Wood J."/>
            <person name="Clifton S.W."/>
            <person name="Rogers J."/>
            <person name="Van den Ackerveken G."/>
            <person name="Jones J.D."/>
            <person name="McDowell J.M."/>
            <person name="Beynon J."/>
            <person name="Tyler B.M."/>
        </authorList>
    </citation>
    <scope>NUCLEOTIDE SEQUENCE [LARGE SCALE GENOMIC DNA]</scope>
    <source>
        <strain evidence="2">Emoy2</strain>
    </source>
</reference>
<dbReference type="VEuPathDB" id="FungiDB:HpaG808582"/>
<accession>M4BQ93</accession>
<dbReference type="InParanoid" id="M4BQ93"/>
<dbReference type="Proteomes" id="UP000011713">
    <property type="component" value="Unassembled WGS sequence"/>
</dbReference>
<keyword evidence="2" id="KW-1185">Reference proteome</keyword>
<evidence type="ECO:0000313" key="2">
    <source>
        <dbReference type="Proteomes" id="UP000011713"/>
    </source>
</evidence>
<proteinExistence type="predicted"/>
<evidence type="ECO:0000313" key="1">
    <source>
        <dbReference type="EnsemblProtists" id="HpaP808582"/>
    </source>
</evidence>
<name>M4BQ93_HYAAE</name>
<dbReference type="HOGENOM" id="CLU_2269018_0_0_1"/>
<dbReference type="EnsemblProtists" id="HpaT808582">
    <property type="protein sequence ID" value="HpaP808582"/>
    <property type="gene ID" value="HpaG808582"/>
</dbReference>
<reference evidence="1" key="2">
    <citation type="submission" date="2015-06" db="UniProtKB">
        <authorList>
            <consortium name="EnsemblProtists"/>
        </authorList>
    </citation>
    <scope>IDENTIFICATION</scope>
    <source>
        <strain evidence="1">Emoy2</strain>
    </source>
</reference>
<organism evidence="1 2">
    <name type="scientific">Hyaloperonospora arabidopsidis (strain Emoy2)</name>
    <name type="common">Downy mildew agent</name>
    <name type="synonym">Peronospora arabidopsidis</name>
    <dbReference type="NCBI Taxonomy" id="559515"/>
    <lineage>
        <taxon>Eukaryota</taxon>
        <taxon>Sar</taxon>
        <taxon>Stramenopiles</taxon>
        <taxon>Oomycota</taxon>
        <taxon>Peronosporomycetes</taxon>
        <taxon>Peronosporales</taxon>
        <taxon>Peronosporaceae</taxon>
        <taxon>Hyaloperonospora</taxon>
    </lineage>
</organism>
<dbReference type="EMBL" id="JH598554">
    <property type="status" value="NOT_ANNOTATED_CDS"/>
    <property type="molecule type" value="Genomic_DNA"/>
</dbReference>
<sequence length="103" mass="11447">MTVVRRRPTQSVNHPPVFGSVIRIKSYYHRASTTWARISSRVYLYSVDEVCALASDCDAHLICIVVTLRPALVSLRVTGCLITFTVYKIAEKSLAARAPLPVV</sequence>
<dbReference type="AlphaFoldDB" id="M4BQ93"/>
<protein>
    <submittedName>
        <fullName evidence="1">Uncharacterized protein</fullName>
    </submittedName>
</protein>